<keyword evidence="8" id="KW-0732">Signal</keyword>
<dbReference type="Proteomes" id="UP000594873">
    <property type="component" value="Chromosome"/>
</dbReference>
<dbReference type="SUPFAM" id="SSF56935">
    <property type="entry name" value="Porins"/>
    <property type="match status" value="1"/>
</dbReference>
<evidence type="ECO:0000256" key="7">
    <source>
        <dbReference type="ARBA" id="ARBA00023237"/>
    </source>
</evidence>
<reference evidence="10 11" key="1">
    <citation type="submission" date="2020-11" db="EMBL/GenBank/DDBJ databases">
        <title>Genome seq and assembly of Sphingosinicella sp.</title>
        <authorList>
            <person name="Chhetri G."/>
        </authorList>
    </citation>
    <scope>NUCLEOTIDE SEQUENCE [LARGE SCALE GENOMIC DNA]</scope>
    <source>
        <strain evidence="10 11">UDD2</strain>
    </source>
</reference>
<evidence type="ECO:0000256" key="8">
    <source>
        <dbReference type="SAM" id="SignalP"/>
    </source>
</evidence>
<evidence type="ECO:0000313" key="11">
    <source>
        <dbReference type="Proteomes" id="UP000594873"/>
    </source>
</evidence>
<keyword evidence="11" id="KW-1185">Reference proteome</keyword>
<dbReference type="InterPro" id="IPR039426">
    <property type="entry name" value="TonB-dep_rcpt-like"/>
</dbReference>
<evidence type="ECO:0000313" key="10">
    <source>
        <dbReference type="EMBL" id="QPQ55081.1"/>
    </source>
</evidence>
<evidence type="ECO:0000256" key="2">
    <source>
        <dbReference type="ARBA" id="ARBA00022448"/>
    </source>
</evidence>
<dbReference type="InterPro" id="IPR036942">
    <property type="entry name" value="Beta-barrel_TonB_sf"/>
</dbReference>
<feature type="domain" description="TonB-dependent receptor-like beta-barrel" evidence="9">
    <location>
        <begin position="181"/>
        <end position="615"/>
    </location>
</feature>
<gene>
    <name evidence="10" type="ORF">IC614_00170</name>
</gene>
<evidence type="ECO:0000256" key="1">
    <source>
        <dbReference type="ARBA" id="ARBA00004571"/>
    </source>
</evidence>
<proteinExistence type="predicted"/>
<organism evidence="10 11">
    <name type="scientific">Allosphingosinicella flava</name>
    <dbReference type="NCBI Taxonomy" id="2771430"/>
    <lineage>
        <taxon>Bacteria</taxon>
        <taxon>Pseudomonadati</taxon>
        <taxon>Pseudomonadota</taxon>
        <taxon>Alphaproteobacteria</taxon>
        <taxon>Sphingomonadales</taxon>
        <taxon>Sphingomonadaceae</taxon>
        <taxon>Allosphingosinicella</taxon>
    </lineage>
</organism>
<dbReference type="RefSeq" id="WP_200971757.1">
    <property type="nucleotide sequence ID" value="NZ_CP065592.1"/>
</dbReference>
<comment type="subcellular location">
    <subcellularLocation>
        <location evidence="1">Cell outer membrane</location>
        <topology evidence="1">Multi-pass membrane protein</topology>
    </subcellularLocation>
</comment>
<dbReference type="GO" id="GO:0015344">
    <property type="term" value="F:siderophore uptake transmembrane transporter activity"/>
    <property type="evidence" value="ECO:0007669"/>
    <property type="project" value="TreeGrafter"/>
</dbReference>
<dbReference type="EMBL" id="CP065592">
    <property type="protein sequence ID" value="QPQ55081.1"/>
    <property type="molecule type" value="Genomic_DNA"/>
</dbReference>
<keyword evidence="7" id="KW-0998">Cell outer membrane</keyword>
<dbReference type="KEGG" id="sflv:IC614_00170"/>
<evidence type="ECO:0000256" key="3">
    <source>
        <dbReference type="ARBA" id="ARBA00022452"/>
    </source>
</evidence>
<dbReference type="InterPro" id="IPR000531">
    <property type="entry name" value="Beta-barrel_TonB"/>
</dbReference>
<evidence type="ECO:0000256" key="5">
    <source>
        <dbReference type="ARBA" id="ARBA00023077"/>
    </source>
</evidence>
<keyword evidence="4" id="KW-0812">Transmembrane</keyword>
<dbReference type="Pfam" id="PF00593">
    <property type="entry name" value="TonB_dep_Rec_b-barrel"/>
    <property type="match status" value="1"/>
</dbReference>
<name>A0A7T2GJK9_9SPHN</name>
<keyword evidence="6" id="KW-0472">Membrane</keyword>
<accession>A0A7T2GJK9</accession>
<dbReference type="PANTHER" id="PTHR32552">
    <property type="entry name" value="FERRICHROME IRON RECEPTOR-RELATED"/>
    <property type="match status" value="1"/>
</dbReference>
<keyword evidence="2" id="KW-0813">Transport</keyword>
<evidence type="ECO:0000259" key="9">
    <source>
        <dbReference type="Pfam" id="PF00593"/>
    </source>
</evidence>
<feature type="chain" id="PRO_5032404926" evidence="8">
    <location>
        <begin position="28"/>
        <end position="645"/>
    </location>
</feature>
<dbReference type="Gene3D" id="2.40.170.20">
    <property type="entry name" value="TonB-dependent receptor, beta-barrel domain"/>
    <property type="match status" value="1"/>
</dbReference>
<dbReference type="PANTHER" id="PTHR32552:SF82">
    <property type="entry name" value="FCUA PROTEIN"/>
    <property type="match status" value="1"/>
</dbReference>
<dbReference type="AlphaFoldDB" id="A0A7T2GJK9"/>
<keyword evidence="5" id="KW-0798">TonB box</keyword>
<evidence type="ECO:0000256" key="4">
    <source>
        <dbReference type="ARBA" id="ARBA00022692"/>
    </source>
</evidence>
<keyword evidence="3" id="KW-1134">Transmembrane beta strand</keyword>
<protein>
    <submittedName>
        <fullName evidence="10">TonB-dependent receptor</fullName>
    </submittedName>
</protein>
<keyword evidence="10" id="KW-0675">Receptor</keyword>
<dbReference type="GO" id="GO:0009279">
    <property type="term" value="C:cell outer membrane"/>
    <property type="evidence" value="ECO:0007669"/>
    <property type="project" value="UniProtKB-SubCell"/>
</dbReference>
<feature type="signal peptide" evidence="8">
    <location>
        <begin position="1"/>
        <end position="27"/>
    </location>
</feature>
<sequence length="645" mass="69207">MHIPSKILLKSALLASLFAGASGPALAQRAGENAVKQAQDAFGFSVGGETVGIYSMDNVRGFSPATAGNIRIEGLYADRQGYHSGRIIRSTSVKVGLNTLGYLFPAPSGIADFALRAPAETTLSVVGGLGDYASPFVDIDGGLASPDGTFRIAAGVSIHPEDNSFRGHTSRYWNAGAVPRWQVSDDIVLTAFFDREKGGNDGASPIFFAGGPYLPPRIKRRLFVGQSWSDYRFHTENEGLIGEAALGDGWTLKAGAFHSVFNPKRNAYDMVRDIQPDGAAQRAILLTPEQRFASTSGDVQLQHSWTAGRARHTLTASVRGRDYRARNGGETLVPLGPYQMNDPVDFPEPDIEVEPAPNRDRVRQRTGGLTYRLEWAGALDIGLGLQKTDYRKIVRPGNGAERSNHSAPWLYNATAAWRIKPSFIVYSSYARGLEESGAAPGNAVNAGEVLPAIQTKQAEIGLRTGIGPFTLTSAAFDISRPYAAVDADDVFRLVGKVRHRGVEASLAGQPAQGLFLLGGLLLIDQRVTGEEVDAGLRGKRPIGAMPISFQGSADYALPFLPGVSVDASINVNGKRTSRRDNLADVPARTLVGMGARYRFTAGGQPVTLRGSIANLFDTYGLTVVGSGNYHEIAGRRWRLTLSTDF</sequence>
<evidence type="ECO:0000256" key="6">
    <source>
        <dbReference type="ARBA" id="ARBA00023136"/>
    </source>
</evidence>